<evidence type="ECO:0000313" key="2">
    <source>
        <dbReference type="Proteomes" id="UP000275846"/>
    </source>
</evidence>
<reference evidence="1 2" key="2">
    <citation type="submission" date="2018-11" db="EMBL/GenBank/DDBJ databases">
        <authorList>
            <consortium name="Pathogen Informatics"/>
        </authorList>
    </citation>
    <scope>NUCLEOTIDE SEQUENCE [LARGE SCALE GENOMIC DNA]</scope>
    <source>
        <strain evidence="1 2">NST_G2</strain>
    </source>
</reference>
<reference evidence="3" key="1">
    <citation type="submission" date="2016-06" db="UniProtKB">
        <authorList>
            <consortium name="WormBaseParasite"/>
        </authorList>
    </citation>
    <scope>IDENTIFICATION</scope>
</reference>
<accession>A0A183SRM0</accession>
<dbReference type="WBParaSite" id="SSLN_0000708701-mRNA-1">
    <property type="protein sequence ID" value="SSLN_0000708701-mRNA-1"/>
    <property type="gene ID" value="SSLN_0000708701"/>
</dbReference>
<dbReference type="EMBL" id="UYSU01033886">
    <property type="protein sequence ID" value="VDL93253.1"/>
    <property type="molecule type" value="Genomic_DNA"/>
</dbReference>
<protein>
    <submittedName>
        <fullName evidence="3">Secreted protein</fullName>
    </submittedName>
</protein>
<keyword evidence="2" id="KW-1185">Reference proteome</keyword>
<name>A0A183SRM0_SCHSO</name>
<evidence type="ECO:0000313" key="1">
    <source>
        <dbReference type="EMBL" id="VDL93253.1"/>
    </source>
</evidence>
<evidence type="ECO:0000313" key="3">
    <source>
        <dbReference type="WBParaSite" id="SSLN_0000708701-mRNA-1"/>
    </source>
</evidence>
<dbReference type="Proteomes" id="UP000275846">
    <property type="component" value="Unassembled WGS sequence"/>
</dbReference>
<sequence length="182" mass="20504">MRSRPWTMAMNVHVVKPVPDLMACESEDIVGARQDYVLQLRPPCLQSGFIIWSLQVFQSLDSLISQIKTMRLQTQNMSFAITWLSLTLWTSAGLESESRLGEDEAVISSAIDDVDCFGHQHVPSISPPHENIVQQLPAPRSRCMHIAFIHVGRRKQVLVSSKRCSVRGSRRRSSLSLQPPRA</sequence>
<dbReference type="AlphaFoldDB" id="A0A183SRM0"/>
<organism evidence="3">
    <name type="scientific">Schistocephalus solidus</name>
    <name type="common">Tapeworm</name>
    <dbReference type="NCBI Taxonomy" id="70667"/>
    <lineage>
        <taxon>Eukaryota</taxon>
        <taxon>Metazoa</taxon>
        <taxon>Spiralia</taxon>
        <taxon>Lophotrochozoa</taxon>
        <taxon>Platyhelminthes</taxon>
        <taxon>Cestoda</taxon>
        <taxon>Eucestoda</taxon>
        <taxon>Diphyllobothriidea</taxon>
        <taxon>Diphyllobothriidae</taxon>
        <taxon>Schistocephalus</taxon>
    </lineage>
</organism>
<proteinExistence type="predicted"/>
<gene>
    <name evidence="1" type="ORF">SSLN_LOCUS6868</name>
</gene>